<sequence length="228" mass="23990">MMPSFAGEATQVRDAAAAGGEGEGRRGKEGEEEEQEEEGECCYLMKGAVGEVAAVLRRGSGGGVRRWPPCTAAARPEGSSMAPQDSQDSLLKEASEAGRLAAPSSFPLTPPTQCFCRRNHLDTSKGKRGALCSEYLMGTSVASPSRPLGAAGRSSASSVKAPRPAAGRKEAKPRSDPREAWPSERCNSRCRMSLRGSGRSPLVALLLPLHSFLLLGLLPHAVAFNLGE</sequence>
<dbReference type="AlphaFoldDB" id="A0AAW0SL24"/>
<evidence type="ECO:0000256" key="2">
    <source>
        <dbReference type="SAM" id="Phobius"/>
    </source>
</evidence>
<accession>A0AAW0SL24</accession>
<feature type="transmembrane region" description="Helical" evidence="2">
    <location>
        <begin position="202"/>
        <end position="222"/>
    </location>
</feature>
<proteinExistence type="predicted"/>
<feature type="compositionally biased region" description="Acidic residues" evidence="1">
    <location>
        <begin position="30"/>
        <end position="39"/>
    </location>
</feature>
<reference evidence="3 4" key="1">
    <citation type="submission" date="2023-03" db="EMBL/GenBank/DDBJ databases">
        <title>High-quality genome of Scylla paramamosain provides insights in environmental adaptation.</title>
        <authorList>
            <person name="Zhang L."/>
        </authorList>
    </citation>
    <scope>NUCLEOTIDE SEQUENCE [LARGE SCALE GENOMIC DNA]</scope>
    <source>
        <strain evidence="3">LZ_2023a</strain>
        <tissue evidence="3">Muscle</tissue>
    </source>
</reference>
<dbReference type="EMBL" id="JARAKH010000049">
    <property type="protein sequence ID" value="KAK8375462.1"/>
    <property type="molecule type" value="Genomic_DNA"/>
</dbReference>
<keyword evidence="2" id="KW-0812">Transmembrane</keyword>
<feature type="region of interest" description="Disordered" evidence="1">
    <location>
        <begin position="143"/>
        <end position="183"/>
    </location>
</feature>
<keyword evidence="2" id="KW-0472">Membrane</keyword>
<feature type="compositionally biased region" description="Basic and acidic residues" evidence="1">
    <location>
        <begin position="167"/>
        <end position="182"/>
    </location>
</feature>
<evidence type="ECO:0000313" key="3">
    <source>
        <dbReference type="EMBL" id="KAK8375462.1"/>
    </source>
</evidence>
<feature type="region of interest" description="Disordered" evidence="1">
    <location>
        <begin position="60"/>
        <end position="105"/>
    </location>
</feature>
<dbReference type="Proteomes" id="UP001487740">
    <property type="component" value="Unassembled WGS sequence"/>
</dbReference>
<comment type="caution">
    <text evidence="3">The sequence shown here is derived from an EMBL/GenBank/DDBJ whole genome shotgun (WGS) entry which is preliminary data.</text>
</comment>
<gene>
    <name evidence="3" type="ORF">O3P69_008357</name>
</gene>
<evidence type="ECO:0000256" key="1">
    <source>
        <dbReference type="SAM" id="MobiDB-lite"/>
    </source>
</evidence>
<evidence type="ECO:0000313" key="4">
    <source>
        <dbReference type="Proteomes" id="UP001487740"/>
    </source>
</evidence>
<keyword evidence="4" id="KW-1185">Reference proteome</keyword>
<protein>
    <submittedName>
        <fullName evidence="3">Uncharacterized protein</fullName>
    </submittedName>
</protein>
<organism evidence="3 4">
    <name type="scientific">Scylla paramamosain</name>
    <name type="common">Mud crab</name>
    <dbReference type="NCBI Taxonomy" id="85552"/>
    <lineage>
        <taxon>Eukaryota</taxon>
        <taxon>Metazoa</taxon>
        <taxon>Ecdysozoa</taxon>
        <taxon>Arthropoda</taxon>
        <taxon>Crustacea</taxon>
        <taxon>Multicrustacea</taxon>
        <taxon>Malacostraca</taxon>
        <taxon>Eumalacostraca</taxon>
        <taxon>Eucarida</taxon>
        <taxon>Decapoda</taxon>
        <taxon>Pleocyemata</taxon>
        <taxon>Brachyura</taxon>
        <taxon>Eubrachyura</taxon>
        <taxon>Portunoidea</taxon>
        <taxon>Portunidae</taxon>
        <taxon>Portuninae</taxon>
        <taxon>Scylla</taxon>
    </lineage>
</organism>
<name>A0AAW0SL24_SCYPA</name>
<keyword evidence="2" id="KW-1133">Transmembrane helix</keyword>
<feature type="region of interest" description="Disordered" evidence="1">
    <location>
        <begin position="1"/>
        <end position="39"/>
    </location>
</feature>